<feature type="domain" description="YjeF N-terminal" evidence="11">
    <location>
        <begin position="15"/>
        <end position="214"/>
    </location>
</feature>
<evidence type="ECO:0000256" key="1">
    <source>
        <dbReference type="ARBA" id="ARBA00000013"/>
    </source>
</evidence>
<dbReference type="GO" id="GO:0052856">
    <property type="term" value="F:NAD(P)HX epimerase activity"/>
    <property type="evidence" value="ECO:0007669"/>
    <property type="project" value="UniProtKB-EC"/>
</dbReference>
<comment type="catalytic activity">
    <reaction evidence="2 10">
        <text>(6R)-NADPHX = (6S)-NADPHX</text>
        <dbReference type="Rhea" id="RHEA:32227"/>
        <dbReference type="ChEBI" id="CHEBI:64076"/>
        <dbReference type="ChEBI" id="CHEBI:64077"/>
        <dbReference type="EC" id="5.1.99.6"/>
    </reaction>
</comment>
<dbReference type="PROSITE" id="PS51385">
    <property type="entry name" value="YJEF_N"/>
    <property type="match status" value="1"/>
</dbReference>
<dbReference type="InterPro" id="IPR004443">
    <property type="entry name" value="YjeF_N_dom"/>
</dbReference>
<dbReference type="EC" id="5.1.99.6" evidence="3 10"/>
<dbReference type="InterPro" id="IPR032976">
    <property type="entry name" value="YJEFN_prot_NAXE-like"/>
</dbReference>
<evidence type="ECO:0000259" key="11">
    <source>
        <dbReference type="PROSITE" id="PS51385"/>
    </source>
</evidence>
<proteinExistence type="inferred from homology"/>
<evidence type="ECO:0000256" key="5">
    <source>
        <dbReference type="ARBA" id="ARBA00022741"/>
    </source>
</evidence>
<gene>
    <name evidence="10" type="primary">nnrE</name>
    <name evidence="12" type="ORF">H9Q10_09140</name>
</gene>
<evidence type="ECO:0000256" key="2">
    <source>
        <dbReference type="ARBA" id="ARBA00000909"/>
    </source>
</evidence>
<dbReference type="Gene3D" id="3.40.50.10260">
    <property type="entry name" value="YjeF N-terminal domain"/>
    <property type="match status" value="1"/>
</dbReference>
<dbReference type="Proteomes" id="UP000768471">
    <property type="component" value="Unassembled WGS sequence"/>
</dbReference>
<name>A0ABS0NC46_9NEIS</name>
<feature type="binding site" evidence="10">
    <location>
        <position position="129"/>
    </location>
    <ligand>
        <name>K(+)</name>
        <dbReference type="ChEBI" id="CHEBI:29103"/>
    </ligand>
</feature>
<evidence type="ECO:0000313" key="12">
    <source>
        <dbReference type="EMBL" id="MBH5329832.1"/>
    </source>
</evidence>
<evidence type="ECO:0000256" key="3">
    <source>
        <dbReference type="ARBA" id="ARBA00012228"/>
    </source>
</evidence>
<comment type="cofactor">
    <cofactor evidence="10">
        <name>K(+)</name>
        <dbReference type="ChEBI" id="CHEBI:29103"/>
    </cofactor>
    <text evidence="10">Binds 1 potassium ion per subunit.</text>
</comment>
<comment type="catalytic activity">
    <reaction evidence="1 10">
        <text>(6R)-NADHX = (6S)-NADHX</text>
        <dbReference type="Rhea" id="RHEA:32215"/>
        <dbReference type="ChEBI" id="CHEBI:64074"/>
        <dbReference type="ChEBI" id="CHEBI:64075"/>
        <dbReference type="EC" id="5.1.99.6"/>
    </reaction>
</comment>
<dbReference type="SUPFAM" id="SSF64153">
    <property type="entry name" value="YjeF N-terminal domain-like"/>
    <property type="match status" value="1"/>
</dbReference>
<evidence type="ECO:0000256" key="7">
    <source>
        <dbReference type="ARBA" id="ARBA00022958"/>
    </source>
</evidence>
<feature type="binding site" evidence="10">
    <location>
        <position position="162"/>
    </location>
    <ligand>
        <name>(6S)-NADPHX</name>
        <dbReference type="ChEBI" id="CHEBI:64076"/>
    </ligand>
</feature>
<protein>
    <recommendedName>
        <fullName evidence="3 10">NAD(P)H-hydrate epimerase</fullName>
        <ecNumber evidence="3 10">5.1.99.6</ecNumber>
    </recommendedName>
    <alternativeName>
        <fullName evidence="10">NAD(P)HX epimerase</fullName>
    </alternativeName>
</protein>
<dbReference type="NCBIfam" id="TIGR00197">
    <property type="entry name" value="yjeF_nterm"/>
    <property type="match status" value="1"/>
</dbReference>
<comment type="similarity">
    <text evidence="10">Belongs to the NnrE/AIBP family.</text>
</comment>
<keyword evidence="8 10" id="KW-0520">NAD</keyword>
<dbReference type="EMBL" id="JACSGR010000006">
    <property type="protein sequence ID" value="MBH5329832.1"/>
    <property type="molecule type" value="Genomic_DNA"/>
</dbReference>
<feature type="binding site" evidence="10">
    <location>
        <begin position="62"/>
        <end position="66"/>
    </location>
    <ligand>
        <name>(6S)-NADPHX</name>
        <dbReference type="ChEBI" id="CHEBI:64076"/>
    </ligand>
</feature>
<dbReference type="RefSeq" id="WP_197903654.1">
    <property type="nucleotide sequence ID" value="NZ_JACSGR010000006.1"/>
</dbReference>
<evidence type="ECO:0000256" key="4">
    <source>
        <dbReference type="ARBA" id="ARBA00022723"/>
    </source>
</evidence>
<sequence>MPLTADAKIYTAAQMRAREQAAVAAGSSFLQLMENAGQAAAADLLRRLPEPGRALLVCGKGNNGGDALVIARVLQQHGWQADIVLLLGEALSELAETNRRRLHGLAGIRFLPPQALPAALEQGYDLIIDGIFGTGFSGSLPPEAAECCRLLNQAAAYKVALDIPTGLNGDTAEAAADTFRAKLTYAFAAYKPAHASPAAQQWCGEIVCLDIGID</sequence>
<evidence type="ECO:0000313" key="13">
    <source>
        <dbReference type="Proteomes" id="UP000768471"/>
    </source>
</evidence>
<dbReference type="PANTHER" id="PTHR13232">
    <property type="entry name" value="NAD(P)H-HYDRATE EPIMERASE"/>
    <property type="match status" value="1"/>
</dbReference>
<feature type="binding site" evidence="10">
    <location>
        <position position="63"/>
    </location>
    <ligand>
        <name>K(+)</name>
        <dbReference type="ChEBI" id="CHEBI:29103"/>
    </ligand>
</feature>
<keyword evidence="5 10" id="KW-0547">Nucleotide-binding</keyword>
<comment type="caution">
    <text evidence="10">Lacks conserved residue(s) required for the propagation of feature annotation.</text>
</comment>
<evidence type="ECO:0000256" key="6">
    <source>
        <dbReference type="ARBA" id="ARBA00022857"/>
    </source>
</evidence>
<evidence type="ECO:0000256" key="9">
    <source>
        <dbReference type="ARBA" id="ARBA00023235"/>
    </source>
</evidence>
<keyword evidence="4 10" id="KW-0479">Metal-binding</keyword>
<feature type="binding site" evidence="10">
    <location>
        <position position="165"/>
    </location>
    <ligand>
        <name>K(+)</name>
        <dbReference type="ChEBI" id="CHEBI:29103"/>
    </ligand>
</feature>
<comment type="function">
    <text evidence="10">Catalyzes the epimerization of the S- and R-forms of NAD(P)HX, a damaged form of NAD(P)H that is a result of enzymatic or heat-dependent hydration. This is a prerequisite for the S-specific NAD(P)H-hydrate dehydratase to allow the repair of both epimers of NAD(P)HX.</text>
</comment>
<keyword evidence="7 10" id="KW-0630">Potassium</keyword>
<dbReference type="HAMAP" id="MF_01966">
    <property type="entry name" value="NADHX_epimerase"/>
    <property type="match status" value="1"/>
</dbReference>
<dbReference type="PANTHER" id="PTHR13232:SF10">
    <property type="entry name" value="NAD(P)H-HYDRATE EPIMERASE"/>
    <property type="match status" value="1"/>
</dbReference>
<organism evidence="12 13">
    <name type="scientific">Eikenella glucosivorans</name>
    <dbReference type="NCBI Taxonomy" id="2766967"/>
    <lineage>
        <taxon>Bacteria</taxon>
        <taxon>Pseudomonadati</taxon>
        <taxon>Pseudomonadota</taxon>
        <taxon>Betaproteobacteria</taxon>
        <taxon>Neisseriales</taxon>
        <taxon>Neisseriaceae</taxon>
        <taxon>Eikenella</taxon>
    </lineage>
</organism>
<keyword evidence="6 10" id="KW-0521">NADP</keyword>
<comment type="caution">
    <text evidence="12">The sequence shown here is derived from an EMBL/GenBank/DDBJ whole genome shotgun (WGS) entry which is preliminary data.</text>
</comment>
<evidence type="ECO:0000256" key="10">
    <source>
        <dbReference type="HAMAP-Rule" id="MF_01966"/>
    </source>
</evidence>
<keyword evidence="9 10" id="KW-0413">Isomerase</keyword>
<feature type="binding site" evidence="10">
    <location>
        <begin position="133"/>
        <end position="139"/>
    </location>
    <ligand>
        <name>(6S)-NADPHX</name>
        <dbReference type="ChEBI" id="CHEBI:64076"/>
    </ligand>
</feature>
<dbReference type="Pfam" id="PF03853">
    <property type="entry name" value="YjeF_N"/>
    <property type="match status" value="1"/>
</dbReference>
<dbReference type="InterPro" id="IPR036652">
    <property type="entry name" value="YjeF_N_dom_sf"/>
</dbReference>
<accession>A0ABS0NC46</accession>
<reference evidence="12 13" key="1">
    <citation type="submission" date="2020-09" db="EMBL/GenBank/DDBJ databases">
        <title>Eikenella S3660 sp. nov., isolated from a throat swab.</title>
        <authorList>
            <person name="Buhl M."/>
        </authorList>
    </citation>
    <scope>NUCLEOTIDE SEQUENCE [LARGE SCALE GENOMIC DNA]</scope>
    <source>
        <strain evidence="12 13">S3360</strain>
    </source>
</reference>
<evidence type="ECO:0000256" key="8">
    <source>
        <dbReference type="ARBA" id="ARBA00023027"/>
    </source>
</evidence>
<keyword evidence="13" id="KW-1185">Reference proteome</keyword>